<keyword evidence="6" id="KW-0256">Endoplasmic reticulum</keyword>
<comment type="subcellular location">
    <subcellularLocation>
        <location evidence="6">Endoplasmic reticulum membrane</location>
        <topology evidence="6">Multi-pass membrane protein</topology>
    </subcellularLocation>
    <subcellularLocation>
        <location evidence="1">Nucleus inner membrane</location>
        <topology evidence="1">Multi-pass membrane protein</topology>
    </subcellularLocation>
</comment>
<evidence type="ECO:0000256" key="6">
    <source>
        <dbReference type="RuleBase" id="RU362022"/>
    </source>
</evidence>
<dbReference type="Pfam" id="PF04140">
    <property type="entry name" value="ICMT"/>
    <property type="match status" value="1"/>
</dbReference>
<dbReference type="InterPro" id="IPR007269">
    <property type="entry name" value="ICMT_MeTrfase"/>
</dbReference>
<evidence type="ECO:0000256" key="2">
    <source>
        <dbReference type="ARBA" id="ARBA00010631"/>
    </source>
</evidence>
<dbReference type="GO" id="GO:0032259">
    <property type="term" value="P:methylation"/>
    <property type="evidence" value="ECO:0007669"/>
    <property type="project" value="UniProtKB-KW"/>
</dbReference>
<dbReference type="InterPro" id="IPR033580">
    <property type="entry name" value="Nurim-like"/>
</dbReference>
<evidence type="ECO:0000256" key="4">
    <source>
        <dbReference type="ARBA" id="ARBA00022989"/>
    </source>
</evidence>
<dbReference type="GO" id="GO:0005637">
    <property type="term" value="C:nuclear inner membrane"/>
    <property type="evidence" value="ECO:0007669"/>
    <property type="project" value="UniProtKB-SubCell"/>
</dbReference>
<keyword evidence="3 6" id="KW-0812">Transmembrane</keyword>
<dbReference type="Gene3D" id="1.20.120.1630">
    <property type="match status" value="1"/>
</dbReference>
<comment type="similarity">
    <text evidence="6">Belongs to the class VI-like SAM-binding methyltransferase superfamily. Isoprenylcysteine carboxyl methyltransferase family.</text>
</comment>
<sequence>MNQQLSPVARIIWLLLNILFGGVFAQILFAWTACDMKMPQLIINFISNYLPFMSPLFRVPYLEINSLSSSIWGKLAFDALLYAIFAIAHTVFAQESVQAVITRYLLPKQTLRTAYCVMVSITVFVILGFWQHTHVQLWNWLPTTMSLYQQQFVLLTIFTIIHAPEFSGIKQLFSQTGTISCPFSTTTMSQQRTTGVHTLVTTGLFRFCRHPLYLFTLLPLIITPTMSLDRLAFIVFTCVYDAIGIPIEEKKLVRFFGQSYIDYQQCVPAIIPCWNNFVGRQQTKKKQKQ</sequence>
<feature type="transmembrane region" description="Helical" evidence="6">
    <location>
        <begin position="113"/>
        <end position="132"/>
    </location>
</feature>
<comment type="similarity">
    <text evidence="2">Belongs to the nurim family.</text>
</comment>
<dbReference type="PANTHER" id="PTHR31040">
    <property type="entry name" value="NURIM"/>
    <property type="match status" value="1"/>
</dbReference>
<keyword evidence="7" id="KW-0808">Transferase</keyword>
<dbReference type="GO" id="GO:0004671">
    <property type="term" value="F:protein C-terminal S-isoprenylcysteine carboxyl O-methyltransferase activity"/>
    <property type="evidence" value="ECO:0007669"/>
    <property type="project" value="UniProtKB-EC"/>
</dbReference>
<evidence type="ECO:0000313" key="7">
    <source>
        <dbReference type="EMBL" id="ACD54688.1"/>
    </source>
</evidence>
<reference evidence="7" key="1">
    <citation type="journal article" date="2008" name="Science">
        <title>Massive horizontal gene transfer in bdelloid rotifers.</title>
        <authorList>
            <person name="Gladyshev E.A."/>
            <person name="Meselson M.S."/>
            <person name="Arkhipova I.R."/>
        </authorList>
    </citation>
    <scope>NUCLEOTIDE SEQUENCE</scope>
</reference>
<dbReference type="PANTHER" id="PTHR31040:SF1">
    <property type="entry name" value="NURIM"/>
    <property type="match status" value="1"/>
</dbReference>
<dbReference type="EMBL" id="EU643478">
    <property type="protein sequence ID" value="ACD54688.1"/>
    <property type="molecule type" value="Genomic_DNA"/>
</dbReference>
<dbReference type="AlphaFoldDB" id="B3G4E0"/>
<evidence type="ECO:0000256" key="3">
    <source>
        <dbReference type="ARBA" id="ARBA00022692"/>
    </source>
</evidence>
<protein>
    <recommendedName>
        <fullName evidence="6">Protein-S-isoprenylcysteine O-methyltransferase</fullName>
        <ecNumber evidence="6">2.1.1.100</ecNumber>
    </recommendedName>
</protein>
<dbReference type="GO" id="GO:0005789">
    <property type="term" value="C:endoplasmic reticulum membrane"/>
    <property type="evidence" value="ECO:0007669"/>
    <property type="project" value="UniProtKB-SubCell"/>
</dbReference>
<dbReference type="EC" id="2.1.1.100" evidence="6"/>
<organism evidence="7">
    <name type="scientific">Adineta vaga</name>
    <name type="common">Rotifer</name>
    <name type="synonym">Callidina vaga</name>
    <dbReference type="NCBI Taxonomy" id="104782"/>
    <lineage>
        <taxon>Eukaryota</taxon>
        <taxon>Metazoa</taxon>
        <taxon>Spiralia</taxon>
        <taxon>Gnathifera</taxon>
        <taxon>Rotifera</taxon>
        <taxon>Eurotatoria</taxon>
        <taxon>Bdelloidea</taxon>
        <taxon>Adinetida</taxon>
        <taxon>Adinetidae</taxon>
        <taxon>Adineta</taxon>
    </lineage>
</organism>
<evidence type="ECO:0000256" key="1">
    <source>
        <dbReference type="ARBA" id="ARBA00004473"/>
    </source>
</evidence>
<evidence type="ECO:0000256" key="5">
    <source>
        <dbReference type="ARBA" id="ARBA00023136"/>
    </source>
</evidence>
<keyword evidence="4 6" id="KW-1133">Transmembrane helix</keyword>
<feature type="transmembrane region" description="Helical" evidence="6">
    <location>
        <begin position="12"/>
        <end position="34"/>
    </location>
</feature>
<keyword evidence="6" id="KW-0949">S-adenosyl-L-methionine</keyword>
<proteinExistence type="inferred from homology"/>
<feature type="transmembrane region" description="Helical" evidence="6">
    <location>
        <begin position="152"/>
        <end position="169"/>
    </location>
</feature>
<accession>B3G4E0</accession>
<comment type="catalytic activity">
    <reaction evidence="6">
        <text>[protein]-C-terminal S-[(2E,6E)-farnesyl]-L-cysteine + S-adenosyl-L-methionine = [protein]-C-terminal S-[(2E,6E)-farnesyl]-L-cysteine methyl ester + S-adenosyl-L-homocysteine</text>
        <dbReference type="Rhea" id="RHEA:21672"/>
        <dbReference type="Rhea" id="RHEA-COMP:12125"/>
        <dbReference type="Rhea" id="RHEA-COMP:12126"/>
        <dbReference type="ChEBI" id="CHEBI:57856"/>
        <dbReference type="ChEBI" id="CHEBI:59789"/>
        <dbReference type="ChEBI" id="CHEBI:90510"/>
        <dbReference type="ChEBI" id="CHEBI:90511"/>
        <dbReference type="EC" id="2.1.1.100"/>
    </reaction>
</comment>
<keyword evidence="6 7" id="KW-0489">Methyltransferase</keyword>
<name>B3G4E0_ADIVA</name>
<keyword evidence="5 6" id="KW-0472">Membrane</keyword>
<feature type="transmembrane region" description="Helical" evidence="6">
    <location>
        <begin position="71"/>
        <end position="92"/>
    </location>
</feature>